<feature type="non-terminal residue" evidence="2">
    <location>
        <position position="215"/>
    </location>
</feature>
<name>A0A850DU19_9MICO</name>
<dbReference type="Pfam" id="PF20376">
    <property type="entry name" value="DUF6671"/>
    <property type="match status" value="1"/>
</dbReference>
<evidence type="ECO:0000259" key="1">
    <source>
        <dbReference type="Pfam" id="PF20376"/>
    </source>
</evidence>
<reference evidence="2 3" key="1">
    <citation type="submission" date="2020-05" db="EMBL/GenBank/DDBJ databases">
        <title>Genome Sequencing of Type Strains.</title>
        <authorList>
            <person name="Lemaire J.F."/>
            <person name="Inderbitzin P."/>
            <person name="Gregorio O.A."/>
            <person name="Collins S.B."/>
            <person name="Wespe N."/>
            <person name="Knight-Connoni V."/>
        </authorList>
    </citation>
    <scope>NUCLEOTIDE SEQUENCE [LARGE SCALE GENOMIC DNA]</scope>
    <source>
        <strain evidence="2 3">DSM 20512</strain>
    </source>
</reference>
<comment type="caution">
    <text evidence="2">The sequence shown here is derived from an EMBL/GenBank/DDBJ whole genome shotgun (WGS) entry which is preliminary data.</text>
</comment>
<organism evidence="2 3">
    <name type="scientific">Curtobacterium citreum</name>
    <dbReference type="NCBI Taxonomy" id="2036"/>
    <lineage>
        <taxon>Bacteria</taxon>
        <taxon>Bacillati</taxon>
        <taxon>Actinomycetota</taxon>
        <taxon>Actinomycetes</taxon>
        <taxon>Micrococcales</taxon>
        <taxon>Microbacteriaceae</taxon>
        <taxon>Curtobacterium</taxon>
    </lineage>
</organism>
<dbReference type="InterPro" id="IPR046612">
    <property type="entry name" value="DUF6671"/>
</dbReference>
<evidence type="ECO:0000313" key="2">
    <source>
        <dbReference type="EMBL" id="NUU28018.1"/>
    </source>
</evidence>
<dbReference type="EMBL" id="JABMCG010000096">
    <property type="protein sequence ID" value="NUU28018.1"/>
    <property type="molecule type" value="Genomic_DNA"/>
</dbReference>
<dbReference type="Proteomes" id="UP000539146">
    <property type="component" value="Unassembled WGS sequence"/>
</dbReference>
<accession>A0A850DU19</accession>
<evidence type="ECO:0000313" key="3">
    <source>
        <dbReference type="Proteomes" id="UP000539146"/>
    </source>
</evidence>
<gene>
    <name evidence="2" type="ORF">HP467_07810</name>
</gene>
<dbReference type="RefSeq" id="WP_175325833.1">
    <property type="nucleotide sequence ID" value="NZ_JABMCG010000096.1"/>
</dbReference>
<feature type="domain" description="DUF6671" evidence="1">
    <location>
        <begin position="83"/>
        <end position="204"/>
    </location>
</feature>
<sequence length="215" mass="22696">MFATRHGKQHQAAGPFRELLDAHVVAPDDLDTDRFGSFTGEVPRTRTPLLDDDRGVVLAEEAVVPVHGHDPVVLRDPADALERARRFGFPDIRAVVVARHGGDVHARKGLATAADLADAVTDLTTTGGTASVGPDLRAHVNPARQRVIAELCRRMATRLTRPCPWYAAPGWGRVGVERGVPCAGCGAPTTAVAADVLGCAGCDATQVVPRRAAPV</sequence>
<dbReference type="AlphaFoldDB" id="A0A850DU19"/>
<proteinExistence type="predicted"/>
<protein>
    <recommendedName>
        <fullName evidence="1">DUF6671 domain-containing protein</fullName>
    </recommendedName>
</protein>